<evidence type="ECO:0000313" key="1">
    <source>
        <dbReference type="EMBL" id="RAJ99780.1"/>
    </source>
</evidence>
<organism evidence="1 2">
    <name type="scientific">Larkinella arboricola</name>
    <dbReference type="NCBI Taxonomy" id="643671"/>
    <lineage>
        <taxon>Bacteria</taxon>
        <taxon>Pseudomonadati</taxon>
        <taxon>Bacteroidota</taxon>
        <taxon>Cytophagia</taxon>
        <taxon>Cytophagales</taxon>
        <taxon>Spirosomataceae</taxon>
        <taxon>Larkinella</taxon>
    </lineage>
</organism>
<comment type="caution">
    <text evidence="1">The sequence shown here is derived from an EMBL/GenBank/DDBJ whole genome shotgun (WGS) entry which is preliminary data.</text>
</comment>
<dbReference type="EMBL" id="QLMC01000002">
    <property type="protein sequence ID" value="RAJ99780.1"/>
    <property type="molecule type" value="Genomic_DNA"/>
</dbReference>
<dbReference type="PROSITE" id="PS51257">
    <property type="entry name" value="PROKAR_LIPOPROTEIN"/>
    <property type="match status" value="1"/>
</dbReference>
<evidence type="ECO:0000313" key="2">
    <source>
        <dbReference type="Proteomes" id="UP000248790"/>
    </source>
</evidence>
<keyword evidence="2" id="KW-1185">Reference proteome</keyword>
<dbReference type="OrthoDB" id="934251at2"/>
<accession>A0A327X008</accession>
<sequence length="257" mass="29835">MKNRLLLLFSALVWFACQNESSEFGIEPGGNTYNDDASPLRKVFCFSGNCENPTNTEQYTYNKDGKLIRIDYLGLVAGGKLELQSYVEQVYNKHGNLVGKIRYGRYGNGAGWTAYNESEYDYENGVLKAERNYFNQRDPEQRVLTGTVEYEFKNGKKIEERGYDTNHQLSYRVVYEYKGDVLIRETWYSSTDKMSRYFAHSFAGNRRQISERMPRNEEQVALIEKTYDKKGRLSTEETKVINPLLCAMVAGVVRYEY</sequence>
<dbReference type="Gene3D" id="3.90.930.1">
    <property type="match status" value="1"/>
</dbReference>
<dbReference type="AlphaFoldDB" id="A0A327X008"/>
<dbReference type="Proteomes" id="UP000248790">
    <property type="component" value="Unassembled WGS sequence"/>
</dbReference>
<proteinExistence type="predicted"/>
<name>A0A327X008_LARAB</name>
<reference evidence="1 2" key="1">
    <citation type="submission" date="2018-06" db="EMBL/GenBank/DDBJ databases">
        <title>Genomic Encyclopedia of Archaeal and Bacterial Type Strains, Phase II (KMG-II): from individual species to whole genera.</title>
        <authorList>
            <person name="Goeker M."/>
        </authorList>
    </citation>
    <scope>NUCLEOTIDE SEQUENCE [LARGE SCALE GENOMIC DNA]</scope>
    <source>
        <strain evidence="1 2">DSM 21851</strain>
    </source>
</reference>
<gene>
    <name evidence="1" type="ORF">LX87_01476</name>
</gene>
<dbReference type="RefSeq" id="WP_146624441.1">
    <property type="nucleotide sequence ID" value="NZ_QLMC01000002.1"/>
</dbReference>
<protein>
    <submittedName>
        <fullName evidence="1">YD repeat-containing protein</fullName>
    </submittedName>
</protein>